<sequence>MNNEEQNFLHELEKKLWTAMAFGAYDFDISKADFVIEDNGYFYRLTIEPIEVPSGFRLELNNALKLSEVLGFISDATSADDALMATTVTDITLLMNDLEITIVKQDDSHKFTVAIFNTSDLSI</sequence>
<dbReference type="EMBL" id="CP013611">
    <property type="protein sequence ID" value="ALU41952.1"/>
    <property type="molecule type" value="Genomic_DNA"/>
</dbReference>
<accession>A0A0U3I2X7</accession>
<dbReference type="Proteomes" id="UP000069015">
    <property type="component" value="Chromosome 1"/>
</dbReference>
<proteinExistence type="predicted"/>
<dbReference type="RefSeq" id="WP_058795400.1">
    <property type="nucleotide sequence ID" value="NZ_CP013611.1"/>
</dbReference>
<dbReference type="AlphaFoldDB" id="A0A0U3I2X7"/>
<evidence type="ECO:0000313" key="2">
    <source>
        <dbReference type="Proteomes" id="UP000069015"/>
    </source>
</evidence>
<name>A0A0U3I2X7_9GAMM</name>
<reference evidence="1 2" key="1">
    <citation type="submission" date="2015-12" db="EMBL/GenBank/DDBJ databases">
        <title>Complete genome sequence of Pseudoalteromonas rubra SCSIO 6842, harboring a conjugative plasmid.</title>
        <authorList>
            <person name="Li B."/>
            <person name="Wang X."/>
        </authorList>
    </citation>
    <scope>NUCLEOTIDE SEQUENCE [LARGE SCALE GENOMIC DNA]</scope>
    <source>
        <strain evidence="1 2">SCSIO 6842</strain>
    </source>
</reference>
<gene>
    <name evidence="1" type="ORF">AT705_02800</name>
</gene>
<protein>
    <submittedName>
        <fullName evidence="1">Uncharacterized protein</fullName>
    </submittedName>
</protein>
<dbReference type="KEGG" id="prr:AT705_02800"/>
<evidence type="ECO:0000313" key="1">
    <source>
        <dbReference type="EMBL" id="ALU41952.1"/>
    </source>
</evidence>
<organism evidence="1 2">
    <name type="scientific">Pseudoalteromonas rubra</name>
    <dbReference type="NCBI Taxonomy" id="43658"/>
    <lineage>
        <taxon>Bacteria</taxon>
        <taxon>Pseudomonadati</taxon>
        <taxon>Pseudomonadota</taxon>
        <taxon>Gammaproteobacteria</taxon>
        <taxon>Alteromonadales</taxon>
        <taxon>Pseudoalteromonadaceae</taxon>
        <taxon>Pseudoalteromonas</taxon>
    </lineage>
</organism>